<organism evidence="1 2">
    <name type="scientific">Leucogyrophana mollusca</name>
    <dbReference type="NCBI Taxonomy" id="85980"/>
    <lineage>
        <taxon>Eukaryota</taxon>
        <taxon>Fungi</taxon>
        <taxon>Dikarya</taxon>
        <taxon>Basidiomycota</taxon>
        <taxon>Agaricomycotina</taxon>
        <taxon>Agaricomycetes</taxon>
        <taxon>Agaricomycetidae</taxon>
        <taxon>Boletales</taxon>
        <taxon>Boletales incertae sedis</taxon>
        <taxon>Leucogyrophana</taxon>
    </lineage>
</organism>
<keyword evidence="2" id="KW-1185">Reference proteome</keyword>
<dbReference type="EMBL" id="MU266659">
    <property type="protein sequence ID" value="KAH7919446.1"/>
    <property type="molecule type" value="Genomic_DNA"/>
</dbReference>
<name>A0ACB8B0U0_9AGAM</name>
<evidence type="ECO:0000313" key="2">
    <source>
        <dbReference type="Proteomes" id="UP000790709"/>
    </source>
</evidence>
<reference evidence="1" key="1">
    <citation type="journal article" date="2021" name="New Phytol.">
        <title>Evolutionary innovations through gain and loss of genes in the ectomycorrhizal Boletales.</title>
        <authorList>
            <person name="Wu G."/>
            <person name="Miyauchi S."/>
            <person name="Morin E."/>
            <person name="Kuo A."/>
            <person name="Drula E."/>
            <person name="Varga T."/>
            <person name="Kohler A."/>
            <person name="Feng B."/>
            <person name="Cao Y."/>
            <person name="Lipzen A."/>
            <person name="Daum C."/>
            <person name="Hundley H."/>
            <person name="Pangilinan J."/>
            <person name="Johnson J."/>
            <person name="Barry K."/>
            <person name="LaButti K."/>
            <person name="Ng V."/>
            <person name="Ahrendt S."/>
            <person name="Min B."/>
            <person name="Choi I.G."/>
            <person name="Park H."/>
            <person name="Plett J.M."/>
            <person name="Magnuson J."/>
            <person name="Spatafora J.W."/>
            <person name="Nagy L.G."/>
            <person name="Henrissat B."/>
            <person name="Grigoriev I.V."/>
            <person name="Yang Z.L."/>
            <person name="Xu J."/>
            <person name="Martin F.M."/>
        </authorList>
    </citation>
    <scope>NUCLEOTIDE SEQUENCE</scope>
    <source>
        <strain evidence="1">KUC20120723A-06</strain>
    </source>
</reference>
<protein>
    <submittedName>
        <fullName evidence="1">Uncharacterized protein</fullName>
    </submittedName>
</protein>
<gene>
    <name evidence="1" type="ORF">BV22DRAFT_1075223</name>
</gene>
<dbReference type="Proteomes" id="UP000790709">
    <property type="component" value="Unassembled WGS sequence"/>
</dbReference>
<proteinExistence type="predicted"/>
<accession>A0ACB8B0U0</accession>
<sequence>MDDIAHPPARLQAISSTPLSSKSAQSTIDDFLSDFQSRSTPSKGGDTTITAQLQKLSKALKEKRTRDRKLQGDSWYPFVFFRVVCP</sequence>
<evidence type="ECO:0000313" key="1">
    <source>
        <dbReference type="EMBL" id="KAH7919446.1"/>
    </source>
</evidence>
<comment type="caution">
    <text evidence="1">The sequence shown here is derived from an EMBL/GenBank/DDBJ whole genome shotgun (WGS) entry which is preliminary data.</text>
</comment>